<dbReference type="Proteomes" id="UP000318995">
    <property type="component" value="Unassembled WGS sequence"/>
</dbReference>
<proteinExistence type="predicted"/>
<protein>
    <recommendedName>
        <fullName evidence="3">N-acetyltransferase domain-containing protein</fullName>
    </recommendedName>
</protein>
<evidence type="ECO:0008006" key="3">
    <source>
        <dbReference type="Google" id="ProtNLM"/>
    </source>
</evidence>
<comment type="caution">
    <text evidence="1">The sequence shown here is derived from an EMBL/GenBank/DDBJ whole genome shotgun (WGS) entry which is preliminary data.</text>
</comment>
<organism evidence="1 2">
    <name type="scientific">Botrimarina hoheduenensis</name>
    <dbReference type="NCBI Taxonomy" id="2528000"/>
    <lineage>
        <taxon>Bacteria</taxon>
        <taxon>Pseudomonadati</taxon>
        <taxon>Planctomycetota</taxon>
        <taxon>Planctomycetia</taxon>
        <taxon>Pirellulales</taxon>
        <taxon>Lacipirellulaceae</taxon>
        <taxon>Botrimarina</taxon>
    </lineage>
</organism>
<evidence type="ECO:0000313" key="1">
    <source>
        <dbReference type="EMBL" id="TWT43284.1"/>
    </source>
</evidence>
<keyword evidence="2" id="KW-1185">Reference proteome</keyword>
<dbReference type="AlphaFoldDB" id="A0A5C5VXW7"/>
<evidence type="ECO:0000313" key="2">
    <source>
        <dbReference type="Proteomes" id="UP000318995"/>
    </source>
</evidence>
<sequence>MPEIELCLSTPDESYVIKNLWPLYQHDVSRFDGAAPKKQGVFSDDEKMTTLSECGETLGSWWDSPGSLFPYLMRVDSSPVGFNLIAASASLPASIRADFVVHEFFVVHAWRGRSVAEKAAVEGFERHKGVWEVVTYPTHSRAITFWRIIIGRYTSMRFSEQELDHAWGRKVAFRFDNA</sequence>
<gene>
    <name evidence="1" type="ORF">Pla111_22350</name>
</gene>
<dbReference type="OrthoDB" id="1902458at2"/>
<dbReference type="EMBL" id="SJPH01000004">
    <property type="protein sequence ID" value="TWT43284.1"/>
    <property type="molecule type" value="Genomic_DNA"/>
</dbReference>
<dbReference type="RefSeq" id="WP_146574287.1">
    <property type="nucleotide sequence ID" value="NZ_SJPH01000004.1"/>
</dbReference>
<reference evidence="1 2" key="1">
    <citation type="submission" date="2019-02" db="EMBL/GenBank/DDBJ databases">
        <title>Deep-cultivation of Planctomycetes and their phenomic and genomic characterization uncovers novel biology.</title>
        <authorList>
            <person name="Wiegand S."/>
            <person name="Jogler M."/>
            <person name="Boedeker C."/>
            <person name="Pinto D."/>
            <person name="Vollmers J."/>
            <person name="Rivas-Marin E."/>
            <person name="Kohn T."/>
            <person name="Peeters S.H."/>
            <person name="Heuer A."/>
            <person name="Rast P."/>
            <person name="Oberbeckmann S."/>
            <person name="Bunk B."/>
            <person name="Jeske O."/>
            <person name="Meyerdierks A."/>
            <person name="Storesund J.E."/>
            <person name="Kallscheuer N."/>
            <person name="Luecker S."/>
            <person name="Lage O.M."/>
            <person name="Pohl T."/>
            <person name="Merkel B.J."/>
            <person name="Hornburger P."/>
            <person name="Mueller R.-W."/>
            <person name="Bruemmer F."/>
            <person name="Labrenz M."/>
            <person name="Spormann A.M."/>
            <person name="Op Den Camp H."/>
            <person name="Overmann J."/>
            <person name="Amann R."/>
            <person name="Jetten M.S.M."/>
            <person name="Mascher T."/>
            <person name="Medema M.H."/>
            <person name="Devos D.P."/>
            <person name="Kaster A.-K."/>
            <person name="Ovreas L."/>
            <person name="Rohde M."/>
            <person name="Galperin M.Y."/>
            <person name="Jogler C."/>
        </authorList>
    </citation>
    <scope>NUCLEOTIDE SEQUENCE [LARGE SCALE GENOMIC DNA]</scope>
    <source>
        <strain evidence="1 2">Pla111</strain>
    </source>
</reference>
<accession>A0A5C5VXW7</accession>
<name>A0A5C5VXW7_9BACT</name>